<dbReference type="Proteomes" id="UP000609879">
    <property type="component" value="Unassembled WGS sequence"/>
</dbReference>
<comment type="caution">
    <text evidence="3">The sequence shown here is derived from an EMBL/GenBank/DDBJ whole genome shotgun (WGS) entry which is preliminary data.</text>
</comment>
<sequence>MDAATPKSPGTDERRLGAEDEGAGGLHCADGDGALSKRDKEGGLGRHAVIIAYLGGLAPIITAIAAVVIAILSHR</sequence>
<feature type="transmembrane region" description="Helical" evidence="2">
    <location>
        <begin position="50"/>
        <end position="72"/>
    </location>
</feature>
<keyword evidence="2" id="KW-1133">Transmembrane helix</keyword>
<protein>
    <submittedName>
        <fullName evidence="3">Uncharacterized protein</fullName>
    </submittedName>
</protein>
<evidence type="ECO:0000313" key="4">
    <source>
        <dbReference type="Proteomes" id="UP000609879"/>
    </source>
</evidence>
<gene>
    <name evidence="3" type="ORF">Ade02nite_84630</name>
</gene>
<dbReference type="EMBL" id="BOMI01000178">
    <property type="protein sequence ID" value="GID79822.1"/>
    <property type="molecule type" value="Genomic_DNA"/>
</dbReference>
<keyword evidence="2" id="KW-0472">Membrane</keyword>
<accession>A0ABQ3YIL1</accession>
<dbReference type="RefSeq" id="WP_203776426.1">
    <property type="nucleotide sequence ID" value="NZ_BAAABO010000055.1"/>
</dbReference>
<evidence type="ECO:0000256" key="1">
    <source>
        <dbReference type="SAM" id="MobiDB-lite"/>
    </source>
</evidence>
<feature type="region of interest" description="Disordered" evidence="1">
    <location>
        <begin position="1"/>
        <end position="40"/>
    </location>
</feature>
<reference evidence="3 4" key="1">
    <citation type="submission" date="2021-01" db="EMBL/GenBank/DDBJ databases">
        <title>Whole genome shotgun sequence of Actinoplanes deccanensis NBRC 13994.</title>
        <authorList>
            <person name="Komaki H."/>
            <person name="Tamura T."/>
        </authorList>
    </citation>
    <scope>NUCLEOTIDE SEQUENCE [LARGE SCALE GENOMIC DNA]</scope>
    <source>
        <strain evidence="3 4">NBRC 13994</strain>
    </source>
</reference>
<proteinExistence type="predicted"/>
<keyword evidence="2" id="KW-0812">Transmembrane</keyword>
<name>A0ABQ3YIL1_9ACTN</name>
<evidence type="ECO:0000256" key="2">
    <source>
        <dbReference type="SAM" id="Phobius"/>
    </source>
</evidence>
<keyword evidence="4" id="KW-1185">Reference proteome</keyword>
<evidence type="ECO:0000313" key="3">
    <source>
        <dbReference type="EMBL" id="GID79822.1"/>
    </source>
</evidence>
<organism evidence="3 4">
    <name type="scientific">Paractinoplanes deccanensis</name>
    <dbReference type="NCBI Taxonomy" id="113561"/>
    <lineage>
        <taxon>Bacteria</taxon>
        <taxon>Bacillati</taxon>
        <taxon>Actinomycetota</taxon>
        <taxon>Actinomycetes</taxon>
        <taxon>Micromonosporales</taxon>
        <taxon>Micromonosporaceae</taxon>
        <taxon>Paractinoplanes</taxon>
    </lineage>
</organism>